<sequence length="136" mass="15584">MNKLLLALFVLAAVAAITSARCRDSCHFRPNGDYPCNCRGCPHYFRCTRGRIQYRLCPNFGCWDPFKRLCGSGCPTGPHGVGSCVGLRDGNYQDCFSCHWYVSCSGGIYYRRPCPFPLVWDDRRKKCLWESRTCYE</sequence>
<proteinExistence type="predicted"/>
<feature type="chain" id="PRO_5042144744" description="Chitin-binding type-2 domain-containing protein" evidence="1">
    <location>
        <begin position="21"/>
        <end position="136"/>
    </location>
</feature>
<feature type="domain" description="Chitin-binding type-2" evidence="2">
    <location>
        <begin position="81"/>
        <end position="136"/>
    </location>
</feature>
<protein>
    <recommendedName>
        <fullName evidence="2">Chitin-binding type-2 domain-containing protein</fullName>
    </recommendedName>
</protein>
<evidence type="ECO:0000256" key="1">
    <source>
        <dbReference type="SAM" id="SignalP"/>
    </source>
</evidence>
<dbReference type="GO" id="GO:0005576">
    <property type="term" value="C:extracellular region"/>
    <property type="evidence" value="ECO:0007669"/>
    <property type="project" value="InterPro"/>
</dbReference>
<accession>A0AAD9N8V5</accession>
<dbReference type="Pfam" id="PF01607">
    <property type="entry name" value="CBM_14"/>
    <property type="match status" value="1"/>
</dbReference>
<dbReference type="PROSITE" id="PS50940">
    <property type="entry name" value="CHIT_BIND_II"/>
    <property type="match status" value="1"/>
</dbReference>
<evidence type="ECO:0000259" key="2">
    <source>
        <dbReference type="PROSITE" id="PS50940"/>
    </source>
</evidence>
<dbReference type="EMBL" id="JAODUO010001725">
    <property type="protein sequence ID" value="KAK2159326.1"/>
    <property type="molecule type" value="Genomic_DNA"/>
</dbReference>
<keyword evidence="4" id="KW-1185">Reference proteome</keyword>
<name>A0AAD9N8V5_RIDPI</name>
<gene>
    <name evidence="3" type="ORF">NP493_1727g00027</name>
</gene>
<dbReference type="Gene3D" id="2.170.140.10">
    <property type="entry name" value="Chitin binding domain"/>
    <property type="match status" value="1"/>
</dbReference>
<dbReference type="SUPFAM" id="SSF57625">
    <property type="entry name" value="Invertebrate chitin-binding proteins"/>
    <property type="match status" value="1"/>
</dbReference>
<dbReference type="InterPro" id="IPR002557">
    <property type="entry name" value="Chitin-bd_dom"/>
</dbReference>
<dbReference type="InterPro" id="IPR036508">
    <property type="entry name" value="Chitin-bd_dom_sf"/>
</dbReference>
<feature type="signal peptide" evidence="1">
    <location>
        <begin position="1"/>
        <end position="20"/>
    </location>
</feature>
<comment type="caution">
    <text evidence="3">The sequence shown here is derived from an EMBL/GenBank/DDBJ whole genome shotgun (WGS) entry which is preliminary data.</text>
</comment>
<dbReference type="AlphaFoldDB" id="A0AAD9N8V5"/>
<evidence type="ECO:0000313" key="4">
    <source>
        <dbReference type="Proteomes" id="UP001209878"/>
    </source>
</evidence>
<organism evidence="3 4">
    <name type="scientific">Ridgeia piscesae</name>
    <name type="common">Tubeworm</name>
    <dbReference type="NCBI Taxonomy" id="27915"/>
    <lineage>
        <taxon>Eukaryota</taxon>
        <taxon>Metazoa</taxon>
        <taxon>Spiralia</taxon>
        <taxon>Lophotrochozoa</taxon>
        <taxon>Annelida</taxon>
        <taxon>Polychaeta</taxon>
        <taxon>Sedentaria</taxon>
        <taxon>Canalipalpata</taxon>
        <taxon>Sabellida</taxon>
        <taxon>Siboglinidae</taxon>
        <taxon>Ridgeia</taxon>
    </lineage>
</organism>
<keyword evidence="1" id="KW-0732">Signal</keyword>
<dbReference type="GO" id="GO:0008061">
    <property type="term" value="F:chitin binding"/>
    <property type="evidence" value="ECO:0007669"/>
    <property type="project" value="InterPro"/>
</dbReference>
<dbReference type="Proteomes" id="UP001209878">
    <property type="component" value="Unassembled WGS sequence"/>
</dbReference>
<evidence type="ECO:0000313" key="3">
    <source>
        <dbReference type="EMBL" id="KAK2159326.1"/>
    </source>
</evidence>
<reference evidence="3" key="1">
    <citation type="journal article" date="2023" name="Mol. Biol. Evol.">
        <title>Third-Generation Sequencing Reveals the Adaptive Role of the Epigenome in Three Deep-Sea Polychaetes.</title>
        <authorList>
            <person name="Perez M."/>
            <person name="Aroh O."/>
            <person name="Sun Y."/>
            <person name="Lan Y."/>
            <person name="Juniper S.K."/>
            <person name="Young C.R."/>
            <person name="Angers B."/>
            <person name="Qian P.Y."/>
        </authorList>
    </citation>
    <scope>NUCLEOTIDE SEQUENCE</scope>
    <source>
        <strain evidence="3">R07B-5</strain>
    </source>
</reference>